<dbReference type="AlphaFoldDB" id="Q24GZ3"/>
<accession>Q24GZ3</accession>
<dbReference type="SUPFAM" id="SSF56104">
    <property type="entry name" value="SAICAR synthase-like"/>
    <property type="match status" value="1"/>
</dbReference>
<dbReference type="GO" id="GO:0016308">
    <property type="term" value="F:1-phosphatidylinositol-4-phosphate 5-kinase activity"/>
    <property type="evidence" value="ECO:0007669"/>
    <property type="project" value="TreeGrafter"/>
</dbReference>
<dbReference type="SUPFAM" id="SSF47473">
    <property type="entry name" value="EF-hand"/>
    <property type="match status" value="1"/>
</dbReference>
<feature type="domain" description="EF-hand" evidence="4">
    <location>
        <begin position="228"/>
        <end position="263"/>
    </location>
</feature>
<keyword evidence="2" id="KW-0418">Kinase</keyword>
<dbReference type="Gene3D" id="3.30.800.10">
    <property type="entry name" value="Phosphatidylinositol Phosphate Kinase II Beta"/>
    <property type="match status" value="1"/>
</dbReference>
<dbReference type="PANTHER" id="PTHR23086">
    <property type="entry name" value="PHOSPHATIDYLINOSITOL-4-PHOSPHATE 5-KINASE"/>
    <property type="match status" value="1"/>
</dbReference>
<dbReference type="EMBL" id="GG662248">
    <property type="protein sequence ID" value="EAS07049.2"/>
    <property type="molecule type" value="Genomic_DNA"/>
</dbReference>
<name>Q24GZ3_TETTS</name>
<evidence type="ECO:0000313" key="6">
    <source>
        <dbReference type="EMBL" id="EAS07049.2"/>
    </source>
</evidence>
<dbReference type="SMART" id="SM00054">
    <property type="entry name" value="EFh"/>
    <property type="match status" value="2"/>
</dbReference>
<dbReference type="PROSITE" id="PS51455">
    <property type="entry name" value="PIPK"/>
    <property type="match status" value="1"/>
</dbReference>
<dbReference type="Pfam" id="PF01504">
    <property type="entry name" value="PIP5K"/>
    <property type="match status" value="1"/>
</dbReference>
<sequence length="919" mass="108725">MNQEFDQRLNFSQQQFRDSHEVSQGSVYTSDRKGFHQIGKEKNLNVQTNSIRLQQIRDISAGPIIQSRNQIDNQEQILMKKRESTPASATIPFKPIVKSNLHFEELSKKYKFSVNEIKILKSRFDTISKKGILTLQNFKDSLGIMGRDNNFVDRIFKLMDENGTEKAVFEDYLRYLSQLLNGNQNEKAKLSFKILSNGKKIITYEDMYQLVHQVSYLWANMTSTNCTPSKEYIDSIFSIFDYDKDGEVSFDDYYNIYSLETEIFGWFEFLNQSEINIQKMREEYEKYIKNKRKGSHQRHEEPQLQNNENNLSTKIHDIKSKLGDLSKNLLDSLNIIQAERESITKACQEQKDLLKQQQDQSQSSFNNYTNQIKQMRGPQILSHSPTEKSGDDHPEEDDSHENLILQLQQHQQYYNKIENLEQNFQNDIVRKLKQVLSISQSIRNICNKQEEKDNIGQSIQPGSQQNLYPVSPSRRNVKQLTMKVQPRQLSKKPSQIYSDISPAIFSSHNKTKSYEQSPYLQNTFDSTAQKEEQQDVRKNLSIYFGHQNWNLVLNMMIGIRQAIVDLYPSEYDKELQDVHFTDYKMYDLYPKRNSGYDIKDTCKFYDYAPKIFERIRSFYGINNEQYRRSIGPENLLGNLIMGNLSNLTEKYSSGKSGSFFYYSYDDQYMLKTIKKEEFDFFRNILKPYYNHVSSQRDTLMIKIYGLHKMEVYKSKNSFEDKYFCVMGNLFRWNRDISVRYDLKGSEYKRSSRTSKNQIIDKSIALKDQDWKEDNRFINVSPEYERYLKKQIEIDTKFFIENQIIDYSLLIGFSDITEQDKEEDQLELQAYYSSQGQQQQQLRFYEKYKGGILSLDKKQILYVGIIDIFTYFGMKKYFEYAIKTTVVNEKVSCVPPKKYGDRFKDFMLKYINSSNLNIQN</sequence>
<evidence type="ECO:0000313" key="7">
    <source>
        <dbReference type="Proteomes" id="UP000009168"/>
    </source>
</evidence>
<feature type="region of interest" description="Disordered" evidence="3">
    <location>
        <begin position="290"/>
        <end position="310"/>
    </location>
</feature>
<dbReference type="InterPro" id="IPR018247">
    <property type="entry name" value="EF_Hand_1_Ca_BS"/>
</dbReference>
<dbReference type="Pfam" id="PF13499">
    <property type="entry name" value="EF-hand_7"/>
    <property type="match status" value="1"/>
</dbReference>
<proteinExistence type="predicted"/>
<evidence type="ECO:0000256" key="3">
    <source>
        <dbReference type="SAM" id="MobiDB-lite"/>
    </source>
</evidence>
<feature type="region of interest" description="Disordered" evidence="3">
    <location>
        <begin position="376"/>
        <end position="399"/>
    </location>
</feature>
<dbReference type="PANTHER" id="PTHR23086:SF8">
    <property type="entry name" value="PHOSPHATIDYLINOSITOL 5-PHOSPHATE 4-KINASE, ISOFORM A"/>
    <property type="match status" value="1"/>
</dbReference>
<dbReference type="GO" id="GO:0005524">
    <property type="term" value="F:ATP binding"/>
    <property type="evidence" value="ECO:0007669"/>
    <property type="project" value="UniProtKB-UniRule"/>
</dbReference>
<feature type="region of interest" description="Disordered" evidence="3">
    <location>
        <begin position="1"/>
        <end position="28"/>
    </location>
</feature>
<dbReference type="OrthoDB" id="2129491at2759"/>
<dbReference type="InterPro" id="IPR027483">
    <property type="entry name" value="PInositol-4-P-4/5-kinase_C_sf"/>
</dbReference>
<dbReference type="RefSeq" id="XP_001027291.2">
    <property type="nucleotide sequence ID" value="XM_001027291.2"/>
</dbReference>
<reference evidence="7" key="1">
    <citation type="journal article" date="2006" name="PLoS Biol.">
        <title>Macronuclear genome sequence of the ciliate Tetrahymena thermophila, a model eukaryote.</title>
        <authorList>
            <person name="Eisen J.A."/>
            <person name="Coyne R.S."/>
            <person name="Wu M."/>
            <person name="Wu D."/>
            <person name="Thiagarajan M."/>
            <person name="Wortman J.R."/>
            <person name="Badger J.H."/>
            <person name="Ren Q."/>
            <person name="Amedeo P."/>
            <person name="Jones K.M."/>
            <person name="Tallon L.J."/>
            <person name="Delcher A.L."/>
            <person name="Salzberg S.L."/>
            <person name="Silva J.C."/>
            <person name="Haas B.J."/>
            <person name="Majoros W.H."/>
            <person name="Farzad M."/>
            <person name="Carlton J.M."/>
            <person name="Smith R.K. Jr."/>
            <person name="Garg J."/>
            <person name="Pearlman R.E."/>
            <person name="Karrer K.M."/>
            <person name="Sun L."/>
            <person name="Manning G."/>
            <person name="Elde N.C."/>
            <person name="Turkewitz A.P."/>
            <person name="Asai D.J."/>
            <person name="Wilkes D.E."/>
            <person name="Wang Y."/>
            <person name="Cai H."/>
            <person name="Collins K."/>
            <person name="Stewart B.A."/>
            <person name="Lee S.R."/>
            <person name="Wilamowska K."/>
            <person name="Weinberg Z."/>
            <person name="Ruzzo W.L."/>
            <person name="Wloga D."/>
            <person name="Gaertig J."/>
            <person name="Frankel J."/>
            <person name="Tsao C.-C."/>
            <person name="Gorovsky M.A."/>
            <person name="Keeling P.J."/>
            <person name="Waller R.F."/>
            <person name="Patron N.J."/>
            <person name="Cherry J.M."/>
            <person name="Stover N.A."/>
            <person name="Krieger C.J."/>
            <person name="del Toro C."/>
            <person name="Ryder H.F."/>
            <person name="Williamson S.C."/>
            <person name="Barbeau R.A."/>
            <person name="Hamilton E.P."/>
            <person name="Orias E."/>
        </authorList>
    </citation>
    <scope>NUCLEOTIDE SEQUENCE [LARGE SCALE GENOMIC DNA]</scope>
    <source>
        <strain evidence="7">SB210</strain>
    </source>
</reference>
<dbReference type="PROSITE" id="PS00018">
    <property type="entry name" value="EF_HAND_1"/>
    <property type="match status" value="1"/>
</dbReference>
<dbReference type="STRING" id="312017.Q24GZ3"/>
<dbReference type="Gene3D" id="3.30.810.10">
    <property type="entry name" value="2-Layer Sandwich"/>
    <property type="match status" value="1"/>
</dbReference>
<dbReference type="GO" id="GO:0046854">
    <property type="term" value="P:phosphatidylinositol phosphate biosynthetic process"/>
    <property type="evidence" value="ECO:0007669"/>
    <property type="project" value="TreeGrafter"/>
</dbReference>
<dbReference type="InterPro" id="IPR011992">
    <property type="entry name" value="EF-hand-dom_pair"/>
</dbReference>
<dbReference type="GO" id="GO:0005886">
    <property type="term" value="C:plasma membrane"/>
    <property type="evidence" value="ECO:0007669"/>
    <property type="project" value="TreeGrafter"/>
</dbReference>
<dbReference type="Proteomes" id="UP000009168">
    <property type="component" value="Unassembled WGS sequence"/>
</dbReference>
<dbReference type="CDD" id="cd00139">
    <property type="entry name" value="PIPKc"/>
    <property type="match status" value="1"/>
</dbReference>
<evidence type="ECO:0000259" key="4">
    <source>
        <dbReference type="PROSITE" id="PS50222"/>
    </source>
</evidence>
<keyword evidence="2" id="KW-0808">Transferase</keyword>
<protein>
    <submittedName>
        <fullName evidence="6">Phosphatidylinositol 4-phosphate 5-kinase</fullName>
    </submittedName>
</protein>
<keyword evidence="2" id="KW-0547">Nucleotide-binding</keyword>
<dbReference type="GO" id="GO:0005509">
    <property type="term" value="F:calcium ion binding"/>
    <property type="evidence" value="ECO:0007669"/>
    <property type="project" value="InterPro"/>
</dbReference>
<dbReference type="InterPro" id="IPR002498">
    <property type="entry name" value="PInositol-4-P-4/5-kinase_core"/>
</dbReference>
<keyword evidence="1" id="KW-0106">Calcium</keyword>
<evidence type="ECO:0000256" key="2">
    <source>
        <dbReference type="PROSITE-ProRule" id="PRU00781"/>
    </source>
</evidence>
<dbReference type="SMART" id="SM00330">
    <property type="entry name" value="PIPKc"/>
    <property type="match status" value="1"/>
</dbReference>
<dbReference type="KEGG" id="tet:TTHERM_01457080"/>
<dbReference type="GeneID" id="7839173"/>
<organism evidence="6 7">
    <name type="scientific">Tetrahymena thermophila (strain SB210)</name>
    <dbReference type="NCBI Taxonomy" id="312017"/>
    <lineage>
        <taxon>Eukaryota</taxon>
        <taxon>Sar</taxon>
        <taxon>Alveolata</taxon>
        <taxon>Ciliophora</taxon>
        <taxon>Intramacronucleata</taxon>
        <taxon>Oligohymenophorea</taxon>
        <taxon>Hymenostomatida</taxon>
        <taxon>Tetrahymenina</taxon>
        <taxon>Tetrahymenidae</taxon>
        <taxon>Tetrahymena</taxon>
    </lineage>
</organism>
<keyword evidence="2" id="KW-0067">ATP-binding</keyword>
<dbReference type="InterPro" id="IPR002048">
    <property type="entry name" value="EF_hand_dom"/>
</dbReference>
<dbReference type="InterPro" id="IPR027484">
    <property type="entry name" value="PInositol-4-P-5-kinase_N"/>
</dbReference>
<dbReference type="PROSITE" id="PS50222">
    <property type="entry name" value="EF_HAND_2"/>
    <property type="match status" value="1"/>
</dbReference>
<keyword evidence="7" id="KW-1185">Reference proteome</keyword>
<gene>
    <name evidence="6" type="ORF">TTHERM_01457080</name>
</gene>
<dbReference type="InterPro" id="IPR023610">
    <property type="entry name" value="PInositol-4/5-P-5/4-kinase"/>
</dbReference>
<dbReference type="Gene3D" id="1.10.238.10">
    <property type="entry name" value="EF-hand"/>
    <property type="match status" value="1"/>
</dbReference>
<dbReference type="FunCoup" id="Q24GZ3">
    <property type="interactions" value="31"/>
</dbReference>
<feature type="domain" description="PIPK" evidence="5">
    <location>
        <begin position="532"/>
        <end position="910"/>
    </location>
</feature>
<evidence type="ECO:0000256" key="1">
    <source>
        <dbReference type="ARBA" id="ARBA00022837"/>
    </source>
</evidence>
<dbReference type="InParanoid" id="Q24GZ3"/>
<evidence type="ECO:0000259" key="5">
    <source>
        <dbReference type="PROSITE" id="PS51455"/>
    </source>
</evidence>
<dbReference type="HOGENOM" id="CLU_389087_0_0_1"/>